<dbReference type="EMBL" id="FOXQ01000007">
    <property type="protein sequence ID" value="SFQ26059.1"/>
    <property type="molecule type" value="Genomic_DNA"/>
</dbReference>
<evidence type="ECO:0000313" key="2">
    <source>
        <dbReference type="Proteomes" id="UP000199031"/>
    </source>
</evidence>
<dbReference type="STRING" id="1465490.SAMN05444277_107157"/>
<organism evidence="1 2">
    <name type="scientific">Parafilimonas terrae</name>
    <dbReference type="NCBI Taxonomy" id="1465490"/>
    <lineage>
        <taxon>Bacteria</taxon>
        <taxon>Pseudomonadati</taxon>
        <taxon>Bacteroidota</taxon>
        <taxon>Chitinophagia</taxon>
        <taxon>Chitinophagales</taxon>
        <taxon>Chitinophagaceae</taxon>
        <taxon>Parafilimonas</taxon>
    </lineage>
</organism>
<sequence>MVFVTVTPNEAAHYSYICMRLKNMVNKMCEARKTLEAAANASFDKPFAKCMYMLTSESLQCENEIRAHIDSMICNDNEDEHHTENKKLMPVKKISSVESVCDFFEEVYLKSYRKLLRDKKFGASLKSLIRNHLQQFTASLMQMRLFNDVKTMSY</sequence>
<protein>
    <submittedName>
        <fullName evidence="1">Uncharacterized protein</fullName>
    </submittedName>
</protein>
<name>A0A1I5X263_9BACT</name>
<keyword evidence="2" id="KW-1185">Reference proteome</keyword>
<dbReference type="RefSeq" id="WP_090659123.1">
    <property type="nucleotide sequence ID" value="NZ_FOXQ01000007.1"/>
</dbReference>
<dbReference type="AlphaFoldDB" id="A0A1I5X263"/>
<accession>A0A1I5X263</accession>
<proteinExistence type="predicted"/>
<gene>
    <name evidence="1" type="ORF">SAMN05444277_107157</name>
</gene>
<evidence type="ECO:0000313" key="1">
    <source>
        <dbReference type="EMBL" id="SFQ26059.1"/>
    </source>
</evidence>
<reference evidence="1 2" key="1">
    <citation type="submission" date="2016-10" db="EMBL/GenBank/DDBJ databases">
        <authorList>
            <person name="de Groot N.N."/>
        </authorList>
    </citation>
    <scope>NUCLEOTIDE SEQUENCE [LARGE SCALE GENOMIC DNA]</scope>
    <source>
        <strain evidence="1 2">DSM 28286</strain>
    </source>
</reference>
<dbReference type="Proteomes" id="UP000199031">
    <property type="component" value="Unassembled WGS sequence"/>
</dbReference>